<evidence type="ECO:0000313" key="11">
    <source>
        <dbReference type="EMBL" id="MFC6389498.1"/>
    </source>
</evidence>
<evidence type="ECO:0000313" key="12">
    <source>
        <dbReference type="Proteomes" id="UP001596237"/>
    </source>
</evidence>
<dbReference type="SUPFAM" id="SSF90123">
    <property type="entry name" value="ABC transporter transmembrane region"/>
    <property type="match status" value="1"/>
</dbReference>
<evidence type="ECO:0000259" key="9">
    <source>
        <dbReference type="PROSITE" id="PS50893"/>
    </source>
</evidence>
<dbReference type="Pfam" id="PF00005">
    <property type="entry name" value="ABC_tran"/>
    <property type="match status" value="1"/>
</dbReference>
<dbReference type="PROSITE" id="PS50929">
    <property type="entry name" value="ABC_TM1F"/>
    <property type="match status" value="1"/>
</dbReference>
<dbReference type="SUPFAM" id="SSF52540">
    <property type="entry name" value="P-loop containing nucleoside triphosphate hydrolases"/>
    <property type="match status" value="1"/>
</dbReference>
<dbReference type="RefSeq" id="WP_210329139.1">
    <property type="nucleotide sequence ID" value="NZ_JBHSTT010000030.1"/>
</dbReference>
<evidence type="ECO:0000256" key="5">
    <source>
        <dbReference type="ARBA" id="ARBA00022840"/>
    </source>
</evidence>
<protein>
    <submittedName>
        <fullName evidence="11">ABC transporter ATP-binding protein</fullName>
    </submittedName>
</protein>
<dbReference type="PROSITE" id="PS50893">
    <property type="entry name" value="ABC_TRANSPORTER_2"/>
    <property type="match status" value="1"/>
</dbReference>
<dbReference type="EMBL" id="JBHSTT010000030">
    <property type="protein sequence ID" value="MFC6389498.1"/>
    <property type="molecule type" value="Genomic_DNA"/>
</dbReference>
<dbReference type="PROSITE" id="PS00211">
    <property type="entry name" value="ABC_TRANSPORTER_1"/>
    <property type="match status" value="1"/>
</dbReference>
<evidence type="ECO:0000256" key="2">
    <source>
        <dbReference type="ARBA" id="ARBA00005417"/>
    </source>
</evidence>
<keyword evidence="4" id="KW-0547">Nucleotide-binding</keyword>
<keyword evidence="5 11" id="KW-0067">ATP-binding</keyword>
<name>A0ABW1WLN6_9HYPH</name>
<comment type="caution">
    <text evidence="11">The sequence shown here is derived from an EMBL/GenBank/DDBJ whole genome shotgun (WGS) entry which is preliminary data.</text>
</comment>
<feature type="transmembrane region" description="Helical" evidence="8">
    <location>
        <begin position="70"/>
        <end position="88"/>
    </location>
</feature>
<dbReference type="InterPro" id="IPR039421">
    <property type="entry name" value="Type_1_exporter"/>
</dbReference>
<dbReference type="Pfam" id="PF00664">
    <property type="entry name" value="ABC_membrane"/>
    <property type="match status" value="1"/>
</dbReference>
<evidence type="ECO:0000256" key="7">
    <source>
        <dbReference type="ARBA" id="ARBA00023136"/>
    </source>
</evidence>
<evidence type="ECO:0000256" key="8">
    <source>
        <dbReference type="SAM" id="Phobius"/>
    </source>
</evidence>
<organism evidence="11 12">
    <name type="scientific">Methylorubrum zatmanii</name>
    <dbReference type="NCBI Taxonomy" id="29429"/>
    <lineage>
        <taxon>Bacteria</taxon>
        <taxon>Pseudomonadati</taxon>
        <taxon>Pseudomonadota</taxon>
        <taxon>Alphaproteobacteria</taxon>
        <taxon>Hyphomicrobiales</taxon>
        <taxon>Methylobacteriaceae</taxon>
        <taxon>Methylorubrum</taxon>
    </lineage>
</organism>
<accession>A0ABW1WLN6</accession>
<dbReference type="Gene3D" id="1.20.1560.10">
    <property type="entry name" value="ABC transporter type 1, transmembrane domain"/>
    <property type="match status" value="1"/>
</dbReference>
<feature type="transmembrane region" description="Helical" evidence="8">
    <location>
        <begin position="285"/>
        <end position="304"/>
    </location>
</feature>
<evidence type="ECO:0000256" key="4">
    <source>
        <dbReference type="ARBA" id="ARBA00022741"/>
    </source>
</evidence>
<keyword evidence="12" id="KW-1185">Reference proteome</keyword>
<dbReference type="PANTHER" id="PTHR24221:SF590">
    <property type="entry name" value="COMPONENT LINKED WITH THE ASSEMBLY OF CYTOCHROME' TRANSPORT TRANSMEMBRANE ATP-BINDING PROTEIN ABC TRANSPORTER CYDD-RELATED"/>
    <property type="match status" value="1"/>
</dbReference>
<feature type="transmembrane region" description="Helical" evidence="8">
    <location>
        <begin position="160"/>
        <end position="186"/>
    </location>
</feature>
<dbReference type="GO" id="GO:0005524">
    <property type="term" value="F:ATP binding"/>
    <property type="evidence" value="ECO:0007669"/>
    <property type="project" value="UniProtKB-KW"/>
</dbReference>
<sequence length="601" mass="63693">MSAGPPDAPPAAGLSATFLRLAGFLRTQPGAMTASIALGLLAALLGLAWQFGVVWLILEAMEPAPDATRMGWIVAGIAGLVVAGRLAFLASTALSHKIAIDVQRDLRLALAEHLARVPMAVSERYGAKALRRLVLDDVESVEDGIAHLVPEATANFTAPLIVLVVLFALDWRMALAAALPIGLGLVAMRAMTRNSTDITRAYYERSAELAARAAEYAAGLPTLRLFDGEGRSLLRFRAVSERYLAVIGDWVRRVLLASAVLQVCVGSGLLLVLPLSLWLTARDELPVSHLVIFLVFVPSLGGLITRLPNFAFRFAQQGEVLSRIDALLAEPPLPRADAPARPVERTVRFEGVGFRRGERTVLDRIDLVLEPGTVTALVGASGAGKTTLANLLMRFHDPHEGRITIGGVDLRAMAPETLYALVGTVPQHPWLFTGTVAENLRLAAPEAGPSALAEALAQARAETFVAGLPGGIDAPLDHGGATLSGGERQRLCVARALLHDTPILVLDEATASADPINEREIQRALGALARGRTVLVIAHRLASIVDADRIVVLDGGRIVESGDHGALLAKGGRYARYWALQNPGTPSGSSAQEESAYAARA</sequence>
<evidence type="ECO:0000256" key="3">
    <source>
        <dbReference type="ARBA" id="ARBA00022692"/>
    </source>
</evidence>
<dbReference type="Gene3D" id="3.40.50.300">
    <property type="entry name" value="P-loop containing nucleotide triphosphate hydrolases"/>
    <property type="match status" value="1"/>
</dbReference>
<comment type="similarity">
    <text evidence="2">Belongs to the ABC transporter superfamily.</text>
</comment>
<feature type="transmembrane region" description="Helical" evidence="8">
    <location>
        <begin position="254"/>
        <end position="279"/>
    </location>
</feature>
<evidence type="ECO:0000259" key="10">
    <source>
        <dbReference type="PROSITE" id="PS50929"/>
    </source>
</evidence>
<feature type="domain" description="ABC transmembrane type-1" evidence="10">
    <location>
        <begin position="34"/>
        <end position="316"/>
    </location>
</feature>
<dbReference type="InterPro" id="IPR017871">
    <property type="entry name" value="ABC_transporter-like_CS"/>
</dbReference>
<feature type="domain" description="ABC transporter" evidence="9">
    <location>
        <begin position="347"/>
        <end position="580"/>
    </location>
</feature>
<dbReference type="InterPro" id="IPR003439">
    <property type="entry name" value="ABC_transporter-like_ATP-bd"/>
</dbReference>
<keyword evidence="6 8" id="KW-1133">Transmembrane helix</keyword>
<proteinExistence type="inferred from homology"/>
<keyword evidence="7 8" id="KW-0472">Membrane</keyword>
<gene>
    <name evidence="11" type="ORF">ACFQDP_09135</name>
</gene>
<feature type="transmembrane region" description="Helical" evidence="8">
    <location>
        <begin position="34"/>
        <end position="58"/>
    </location>
</feature>
<reference evidence="12" key="1">
    <citation type="journal article" date="2019" name="Int. J. Syst. Evol. Microbiol.">
        <title>The Global Catalogue of Microorganisms (GCM) 10K type strain sequencing project: providing services to taxonomists for standard genome sequencing and annotation.</title>
        <authorList>
            <consortium name="The Broad Institute Genomics Platform"/>
            <consortium name="The Broad Institute Genome Sequencing Center for Infectious Disease"/>
            <person name="Wu L."/>
            <person name="Ma J."/>
        </authorList>
    </citation>
    <scope>NUCLEOTIDE SEQUENCE [LARGE SCALE GENOMIC DNA]</scope>
    <source>
        <strain evidence="12">CCUG 36916</strain>
    </source>
</reference>
<keyword evidence="3 8" id="KW-0812">Transmembrane</keyword>
<comment type="subcellular location">
    <subcellularLocation>
        <location evidence="1">Cell membrane</location>
        <topology evidence="1">Multi-pass membrane protein</topology>
    </subcellularLocation>
</comment>
<dbReference type="InterPro" id="IPR003593">
    <property type="entry name" value="AAA+_ATPase"/>
</dbReference>
<dbReference type="Proteomes" id="UP001596237">
    <property type="component" value="Unassembled WGS sequence"/>
</dbReference>
<evidence type="ECO:0000256" key="1">
    <source>
        <dbReference type="ARBA" id="ARBA00004651"/>
    </source>
</evidence>
<evidence type="ECO:0000256" key="6">
    <source>
        <dbReference type="ARBA" id="ARBA00022989"/>
    </source>
</evidence>
<dbReference type="SMART" id="SM00382">
    <property type="entry name" value="AAA"/>
    <property type="match status" value="1"/>
</dbReference>
<dbReference type="InterPro" id="IPR027417">
    <property type="entry name" value="P-loop_NTPase"/>
</dbReference>
<dbReference type="InterPro" id="IPR036640">
    <property type="entry name" value="ABC1_TM_sf"/>
</dbReference>
<dbReference type="InterPro" id="IPR011527">
    <property type="entry name" value="ABC1_TM_dom"/>
</dbReference>
<dbReference type="PANTHER" id="PTHR24221">
    <property type="entry name" value="ATP-BINDING CASSETTE SUB-FAMILY B"/>
    <property type="match status" value="1"/>
</dbReference>